<evidence type="ECO:0000256" key="1">
    <source>
        <dbReference type="SAM" id="SignalP"/>
    </source>
</evidence>
<dbReference type="GO" id="GO:0006458">
    <property type="term" value="P:'de novo' protein folding"/>
    <property type="evidence" value="ECO:0007669"/>
    <property type="project" value="InterPro"/>
</dbReference>
<reference evidence="2 3" key="1">
    <citation type="submission" date="2015-07" db="EMBL/GenBank/DDBJ databases">
        <title>Draft Genome Sequence of Malassezia furfur CBS1878 and Malassezia pachydermatis CBS1879.</title>
        <authorList>
            <person name="Triana S."/>
            <person name="Ohm R."/>
            <person name="Gonzalez A."/>
            <person name="DeCock H."/>
            <person name="Restrepo S."/>
            <person name="Celis A."/>
        </authorList>
    </citation>
    <scope>NUCLEOTIDE SEQUENCE [LARGE SCALE GENOMIC DNA]</scope>
    <source>
        <strain evidence="2 3">CBS 1879</strain>
    </source>
</reference>
<dbReference type="GO" id="GO:0005789">
    <property type="term" value="C:endoplasmic reticulum membrane"/>
    <property type="evidence" value="ECO:0007669"/>
    <property type="project" value="TreeGrafter"/>
</dbReference>
<sequence>MRTHAVLYALVLALLFTLSYAQTYPNNNVTSLEGTWSSGSGAVLTGQDQNGNAFFNPMRRQFTVPPTAGYSYSFTDDGFFEMSSLTYATDPGHPSCFNATLIWQHGTYNITEGRMTMIPFDGDGAVQSMGQCENPPSRLDYYSEMQSMRNWTTFIETDVVFFPGIDSVYGLQMYLENGVPLPKMYLQYRPPRMMPTRSIFKKVIGAPS</sequence>
<dbReference type="STRING" id="77020.A0A0M8MKK3"/>
<dbReference type="PANTHER" id="PTHR28090:SF2">
    <property type="entry name" value="PROTEIN ROT1"/>
    <property type="match status" value="1"/>
</dbReference>
<feature type="signal peptide" evidence="1">
    <location>
        <begin position="1"/>
        <end position="21"/>
    </location>
</feature>
<dbReference type="AlphaFoldDB" id="A0A0M8MKK3"/>
<comment type="caution">
    <text evidence="2">The sequence shown here is derived from an EMBL/GenBank/DDBJ whole genome shotgun (WGS) entry which is preliminary data.</text>
</comment>
<dbReference type="Proteomes" id="UP000037751">
    <property type="component" value="Unassembled WGS sequence"/>
</dbReference>
<feature type="chain" id="PRO_5005818745" evidence="1">
    <location>
        <begin position="22"/>
        <end position="208"/>
    </location>
</feature>
<proteinExistence type="predicted"/>
<keyword evidence="3" id="KW-1185">Reference proteome</keyword>
<dbReference type="EMBL" id="LGAV01000004">
    <property type="protein sequence ID" value="KOS14336.1"/>
    <property type="molecule type" value="Genomic_DNA"/>
</dbReference>
<accession>A0A0M8MKK3</accession>
<dbReference type="GO" id="GO:0051082">
    <property type="term" value="F:unfolded protein binding"/>
    <property type="evidence" value="ECO:0007669"/>
    <property type="project" value="TreeGrafter"/>
</dbReference>
<protein>
    <submittedName>
        <fullName evidence="2">Uncharacterized protein</fullName>
    </submittedName>
</protein>
<dbReference type="RefSeq" id="XP_017991968.1">
    <property type="nucleotide sequence ID" value="XM_018138580.1"/>
</dbReference>
<dbReference type="OrthoDB" id="5327821at2759"/>
<dbReference type="InterPro" id="IPR019623">
    <property type="entry name" value="Rot1"/>
</dbReference>
<dbReference type="VEuPathDB" id="FungiDB:Malapachy_4125"/>
<evidence type="ECO:0000313" key="2">
    <source>
        <dbReference type="EMBL" id="KOS14336.1"/>
    </source>
</evidence>
<dbReference type="Pfam" id="PF10681">
    <property type="entry name" value="Rot1"/>
    <property type="match status" value="1"/>
</dbReference>
<name>A0A0M8MKK3_9BASI</name>
<organism evidence="2 3">
    <name type="scientific">Malassezia pachydermatis</name>
    <dbReference type="NCBI Taxonomy" id="77020"/>
    <lineage>
        <taxon>Eukaryota</taxon>
        <taxon>Fungi</taxon>
        <taxon>Dikarya</taxon>
        <taxon>Basidiomycota</taxon>
        <taxon>Ustilaginomycotina</taxon>
        <taxon>Malasseziomycetes</taxon>
        <taxon>Malasseziales</taxon>
        <taxon>Malasseziaceae</taxon>
        <taxon>Malassezia</taxon>
    </lineage>
</organism>
<dbReference type="GeneID" id="28730456"/>
<gene>
    <name evidence="2" type="ORF">Malapachy_4125</name>
</gene>
<dbReference type="PANTHER" id="PTHR28090">
    <property type="entry name" value="PROTEIN ROT1"/>
    <property type="match status" value="1"/>
</dbReference>
<evidence type="ECO:0000313" key="3">
    <source>
        <dbReference type="Proteomes" id="UP000037751"/>
    </source>
</evidence>
<keyword evidence="1" id="KW-0732">Signal</keyword>